<dbReference type="Pfam" id="PF01425">
    <property type="entry name" value="Amidase"/>
    <property type="match status" value="1"/>
</dbReference>
<sequence length="449" mass="48905">MANPPRPLWRLTATEILPLLHSGQVTVTDYAKSLLERIQARNHVKAWVWLPPSLILHQAKALDDIPTDERTMLYGLPIGIKDIILTKDMPTQYNSRNYESEDPINADASCILTLRANQALIFGKTTTTEFASTKQGGWHQNLTSNVHDQSRTPGGSSSGSAAAVADFQVPVALGTQTGGSIVRPASYNGCYGFKPTHGAISREGIAQWCPTLDTCGFFARTVEDLELLSNAFRILDDEPVPSHPFDLRTAKIGFCNSYNWSKAGPGTVGAMAKARDLLRRHGAQIEEVELPNDFARVLDWHAIVLAGEGQTSFLGRYLAAQSLLHESIKGYVENHKHVRHADLLAAYDGVARLRPIFDNIAVGYDVIITPSVIDEAPVGLEDTGDMSMCSTWTILHVPAINIPGFAGAHGMPIGLTAVTARYRDRHLLHAAKAIGEVFEGEGGWKASNL</sequence>
<reference evidence="2 3" key="1">
    <citation type="journal article" date="2012" name="PLoS Pathog.">
        <title>Diverse lifestyles and strategies of plant pathogenesis encoded in the genomes of eighteen Dothideomycetes fungi.</title>
        <authorList>
            <person name="Ohm R.A."/>
            <person name="Feau N."/>
            <person name="Henrissat B."/>
            <person name="Schoch C.L."/>
            <person name="Horwitz B.A."/>
            <person name="Barry K.W."/>
            <person name="Condon B.J."/>
            <person name="Copeland A.C."/>
            <person name="Dhillon B."/>
            <person name="Glaser F."/>
            <person name="Hesse C.N."/>
            <person name="Kosti I."/>
            <person name="LaButti K."/>
            <person name="Lindquist E.A."/>
            <person name="Lucas S."/>
            <person name="Salamov A.A."/>
            <person name="Bradshaw R.E."/>
            <person name="Ciuffetti L."/>
            <person name="Hamelin R.C."/>
            <person name="Kema G.H.J."/>
            <person name="Lawrence C."/>
            <person name="Scott J.A."/>
            <person name="Spatafora J.W."/>
            <person name="Turgeon B.G."/>
            <person name="de Wit P.J.G.M."/>
            <person name="Zhong S."/>
            <person name="Goodwin S.B."/>
            <person name="Grigoriev I.V."/>
        </authorList>
    </citation>
    <scope>NUCLEOTIDE SEQUENCE [LARGE SCALE GENOMIC DNA]</scope>
    <source>
        <strain evidence="2 3">UAMH 10762</strain>
    </source>
</reference>
<organism evidence="2 3">
    <name type="scientific">Baudoinia panamericana (strain UAMH 10762)</name>
    <name type="common">Angels' share fungus</name>
    <name type="synonym">Baudoinia compniacensis (strain UAMH 10762)</name>
    <dbReference type="NCBI Taxonomy" id="717646"/>
    <lineage>
        <taxon>Eukaryota</taxon>
        <taxon>Fungi</taxon>
        <taxon>Dikarya</taxon>
        <taxon>Ascomycota</taxon>
        <taxon>Pezizomycotina</taxon>
        <taxon>Dothideomycetes</taxon>
        <taxon>Dothideomycetidae</taxon>
        <taxon>Mycosphaerellales</taxon>
        <taxon>Teratosphaeriaceae</taxon>
        <taxon>Baudoinia</taxon>
    </lineage>
</organism>
<keyword evidence="3" id="KW-1185">Reference proteome</keyword>
<dbReference type="SUPFAM" id="SSF75304">
    <property type="entry name" value="Amidase signature (AS) enzymes"/>
    <property type="match status" value="1"/>
</dbReference>
<protein>
    <recommendedName>
        <fullName evidence="1">Amidase domain-containing protein</fullName>
    </recommendedName>
</protein>
<dbReference type="OrthoDB" id="6428749at2759"/>
<dbReference type="PANTHER" id="PTHR11895">
    <property type="entry name" value="TRANSAMIDASE"/>
    <property type="match status" value="1"/>
</dbReference>
<accession>M2LCU8</accession>
<dbReference type="InterPro" id="IPR000120">
    <property type="entry name" value="Amidase"/>
</dbReference>
<evidence type="ECO:0000313" key="3">
    <source>
        <dbReference type="Proteomes" id="UP000011761"/>
    </source>
</evidence>
<dbReference type="EMBL" id="KB445563">
    <property type="protein sequence ID" value="EMC91802.1"/>
    <property type="molecule type" value="Genomic_DNA"/>
</dbReference>
<dbReference type="Gene3D" id="3.90.1300.10">
    <property type="entry name" value="Amidase signature (AS) domain"/>
    <property type="match status" value="1"/>
</dbReference>
<gene>
    <name evidence="2" type="ORF">BAUCODRAFT_116827</name>
</gene>
<dbReference type="Proteomes" id="UP000011761">
    <property type="component" value="Unassembled WGS sequence"/>
</dbReference>
<dbReference type="GO" id="GO:0003824">
    <property type="term" value="F:catalytic activity"/>
    <property type="evidence" value="ECO:0007669"/>
    <property type="project" value="InterPro"/>
</dbReference>
<dbReference type="InterPro" id="IPR036928">
    <property type="entry name" value="AS_sf"/>
</dbReference>
<evidence type="ECO:0000259" key="1">
    <source>
        <dbReference type="Pfam" id="PF01425"/>
    </source>
</evidence>
<proteinExistence type="predicted"/>
<dbReference type="PANTHER" id="PTHR11895:SF7">
    <property type="entry name" value="GLUTAMYL-TRNA(GLN) AMIDOTRANSFERASE SUBUNIT A, MITOCHONDRIAL"/>
    <property type="match status" value="1"/>
</dbReference>
<dbReference type="RefSeq" id="XP_007681229.1">
    <property type="nucleotide sequence ID" value="XM_007683039.1"/>
</dbReference>
<dbReference type="InterPro" id="IPR023631">
    <property type="entry name" value="Amidase_dom"/>
</dbReference>
<dbReference type="KEGG" id="bcom:BAUCODRAFT_116827"/>
<dbReference type="STRING" id="717646.M2LCU8"/>
<dbReference type="eggNOG" id="KOG1211">
    <property type="taxonomic scope" value="Eukaryota"/>
</dbReference>
<evidence type="ECO:0000313" key="2">
    <source>
        <dbReference type="EMBL" id="EMC91802.1"/>
    </source>
</evidence>
<dbReference type="AlphaFoldDB" id="M2LCU8"/>
<dbReference type="OMA" id="WGAITRE"/>
<dbReference type="GeneID" id="19107274"/>
<feature type="domain" description="Amidase" evidence="1">
    <location>
        <begin position="32"/>
        <end position="428"/>
    </location>
</feature>
<name>M2LCU8_BAUPA</name>
<dbReference type="HOGENOM" id="CLU_009600_0_0_1"/>